<dbReference type="GO" id="GO:0005634">
    <property type="term" value="C:nucleus"/>
    <property type="evidence" value="ECO:0007669"/>
    <property type="project" value="UniProtKB-SubCell"/>
</dbReference>
<evidence type="ECO:0000256" key="4">
    <source>
        <dbReference type="ARBA" id="ARBA00010081"/>
    </source>
</evidence>
<dbReference type="PANTHER" id="PTHR15225:SF1">
    <property type="entry name" value="INTERFERON-INDUCED 35 KDA PROTEIN"/>
    <property type="match status" value="1"/>
</dbReference>
<dbReference type="AlphaFoldDB" id="A0AAN9DP83"/>
<keyword evidence="5" id="KW-0963">Cytoplasm</keyword>
<gene>
    <name evidence="13" type="ORF">R3I93_001937</name>
</gene>
<feature type="domain" description="Nmi/IFP 35" evidence="12">
    <location>
        <begin position="83"/>
        <end position="156"/>
    </location>
</feature>
<protein>
    <recommendedName>
        <fullName evidence="15">Interferon-induced 35 kDa protein</fullName>
    </recommendedName>
</protein>
<evidence type="ECO:0000259" key="12">
    <source>
        <dbReference type="Pfam" id="PF07334"/>
    </source>
</evidence>
<dbReference type="PANTHER" id="PTHR15225">
    <property type="entry name" value="INTERFERON-INDUCED PROTEIN 35/NMI N-MYC/STAT INTERACTING PROTEIN"/>
    <property type="match status" value="1"/>
</dbReference>
<feature type="coiled-coil region" evidence="10">
    <location>
        <begin position="54"/>
        <end position="116"/>
    </location>
</feature>
<dbReference type="InterPro" id="IPR009938">
    <property type="entry name" value="Nmi/IFP35_N"/>
</dbReference>
<evidence type="ECO:0000256" key="9">
    <source>
        <dbReference type="ARBA" id="ARBA00023242"/>
    </source>
</evidence>
<keyword evidence="7" id="KW-0399">Innate immunity</keyword>
<keyword evidence="14" id="KW-1185">Reference proteome</keyword>
<dbReference type="EMBL" id="JAYKXH010000002">
    <property type="protein sequence ID" value="KAK7174885.1"/>
    <property type="molecule type" value="Genomic_DNA"/>
</dbReference>
<feature type="domain" description="NID" evidence="11">
    <location>
        <begin position="256"/>
        <end position="344"/>
    </location>
</feature>
<reference evidence="13 14" key="1">
    <citation type="submission" date="2024-02" db="EMBL/GenBank/DDBJ databases">
        <title>Chromosome-level genome assembly of the Eurasian Minnow (Phoxinus phoxinus).</title>
        <authorList>
            <person name="Oriowo T.O."/>
            <person name="Martin S."/>
            <person name="Stange M."/>
            <person name="Chrysostomakis Y."/>
            <person name="Brown T."/>
            <person name="Winkler S."/>
            <person name="Kukowka S."/>
            <person name="Myers E.W."/>
            <person name="Bohne A."/>
        </authorList>
    </citation>
    <scope>NUCLEOTIDE SEQUENCE [LARGE SCALE GENOMIC DNA]</scope>
    <source>
        <strain evidence="13">ZFMK-TIS-60720</strain>
        <tissue evidence="13">Whole Organism</tissue>
    </source>
</reference>
<keyword evidence="8" id="KW-0391">Immunity</keyword>
<dbReference type="GO" id="GO:0005615">
    <property type="term" value="C:extracellular space"/>
    <property type="evidence" value="ECO:0007669"/>
    <property type="project" value="UniProtKB-ARBA"/>
</dbReference>
<evidence type="ECO:0000313" key="14">
    <source>
        <dbReference type="Proteomes" id="UP001364617"/>
    </source>
</evidence>
<evidence type="ECO:0000256" key="2">
    <source>
        <dbReference type="ARBA" id="ARBA00004496"/>
    </source>
</evidence>
<evidence type="ECO:0000256" key="10">
    <source>
        <dbReference type="SAM" id="Coils"/>
    </source>
</evidence>
<comment type="caution">
    <text evidence="13">The sequence shown here is derived from an EMBL/GenBank/DDBJ whole genome shotgun (WGS) entry which is preliminary data.</text>
</comment>
<dbReference type="GO" id="GO:0045087">
    <property type="term" value="P:innate immune response"/>
    <property type="evidence" value="ECO:0007669"/>
    <property type="project" value="UniProtKB-KW"/>
</dbReference>
<evidence type="ECO:0000256" key="7">
    <source>
        <dbReference type="ARBA" id="ARBA00022588"/>
    </source>
</evidence>
<dbReference type="InterPro" id="IPR012677">
    <property type="entry name" value="Nucleotide-bd_a/b_plait_sf"/>
</dbReference>
<keyword evidence="10" id="KW-0175">Coiled coil</keyword>
<evidence type="ECO:0000259" key="11">
    <source>
        <dbReference type="Pfam" id="PF07292"/>
    </source>
</evidence>
<comment type="similarity">
    <text evidence="4">Belongs to the NMI family.</text>
</comment>
<dbReference type="GO" id="GO:0005737">
    <property type="term" value="C:cytoplasm"/>
    <property type="evidence" value="ECO:0007669"/>
    <property type="project" value="UniProtKB-SubCell"/>
</dbReference>
<accession>A0AAN9DP83</accession>
<evidence type="ECO:0008006" key="15">
    <source>
        <dbReference type="Google" id="ProtNLM"/>
    </source>
</evidence>
<feature type="domain" description="NID" evidence="11">
    <location>
        <begin position="158"/>
        <end position="245"/>
    </location>
</feature>
<proteinExistence type="inferred from homology"/>
<dbReference type="FunFam" id="3.30.70.330:FF:000300">
    <property type="entry name" value="Interferon-induced protein 35"/>
    <property type="match status" value="1"/>
</dbReference>
<dbReference type="InterPro" id="IPR009909">
    <property type="entry name" value="Nmi/IFP35_dom"/>
</dbReference>
<evidence type="ECO:0000256" key="5">
    <source>
        <dbReference type="ARBA" id="ARBA00022490"/>
    </source>
</evidence>
<dbReference type="Gene3D" id="3.30.70.330">
    <property type="match status" value="2"/>
</dbReference>
<dbReference type="GO" id="GO:0045088">
    <property type="term" value="P:regulation of innate immune response"/>
    <property type="evidence" value="ECO:0007669"/>
    <property type="project" value="UniProtKB-ARBA"/>
</dbReference>
<dbReference type="Pfam" id="PF07292">
    <property type="entry name" value="NID"/>
    <property type="match status" value="2"/>
</dbReference>
<organism evidence="13 14">
    <name type="scientific">Phoxinus phoxinus</name>
    <name type="common">Eurasian minnow</name>
    <dbReference type="NCBI Taxonomy" id="58324"/>
    <lineage>
        <taxon>Eukaryota</taxon>
        <taxon>Metazoa</taxon>
        <taxon>Chordata</taxon>
        <taxon>Craniata</taxon>
        <taxon>Vertebrata</taxon>
        <taxon>Euteleostomi</taxon>
        <taxon>Actinopterygii</taxon>
        <taxon>Neopterygii</taxon>
        <taxon>Teleostei</taxon>
        <taxon>Ostariophysi</taxon>
        <taxon>Cypriniformes</taxon>
        <taxon>Leuciscidae</taxon>
        <taxon>Phoxininae</taxon>
        <taxon>Phoxinus</taxon>
    </lineage>
</organism>
<sequence length="370" mass="42273">MSTEDFSLVMDGESLESKQKEIHKCKKQHALLLNDQKLLKDGIDMNKNFAKEFRQRAEERKVSNEEENKKYTKTIQKEKEKCSNIQEEQSRLQMEIMKMKEELQSLDRKNSSLKKQTEISTAVPERRVVFQGTTKEGAHGVSFDVNSRIVYPMEGGTALITFEEEDVAQKILSQKDHKVELGDCAITVQAKPIQFLVPEYVEMETQVCPRRILVSNLPKEEPEDRVLDKLDIYFSKKKNGGGEVEDKDMLHDSGAVVITFVDDDIAKRLSDKQDHEVEFCKKKKYKVKVTPFLNGEISQMKICNSECMRTVLLTGIPDIMEKDGLQDNLEIHFQKTTNGGGEVEGIIYNPLGHTTMALFEDDSPKDSQTV</sequence>
<evidence type="ECO:0000256" key="6">
    <source>
        <dbReference type="ARBA" id="ARBA00022525"/>
    </source>
</evidence>
<name>A0AAN9DP83_9TELE</name>
<evidence type="ECO:0000256" key="8">
    <source>
        <dbReference type="ARBA" id="ARBA00022859"/>
    </source>
</evidence>
<evidence type="ECO:0000256" key="3">
    <source>
        <dbReference type="ARBA" id="ARBA00004613"/>
    </source>
</evidence>
<evidence type="ECO:0000313" key="13">
    <source>
        <dbReference type="EMBL" id="KAK7174885.1"/>
    </source>
</evidence>
<comment type="subcellular location">
    <subcellularLocation>
        <location evidence="2">Cytoplasm</location>
    </subcellularLocation>
    <subcellularLocation>
        <location evidence="1">Nucleus</location>
    </subcellularLocation>
    <subcellularLocation>
        <location evidence="3">Secreted</location>
    </subcellularLocation>
</comment>
<keyword evidence="6" id="KW-0964">Secreted</keyword>
<keyword evidence="9" id="KW-0539">Nucleus</keyword>
<dbReference type="Proteomes" id="UP001364617">
    <property type="component" value="Unassembled WGS sequence"/>
</dbReference>
<dbReference type="Pfam" id="PF07334">
    <property type="entry name" value="IFP_35_N"/>
    <property type="match status" value="1"/>
</dbReference>
<evidence type="ECO:0000256" key="1">
    <source>
        <dbReference type="ARBA" id="ARBA00004123"/>
    </source>
</evidence>